<reference evidence="12" key="1">
    <citation type="journal article" date="2016" name="Nature">
        <title>The genome of the seagrass Zostera marina reveals angiosperm adaptation to the sea.</title>
        <authorList>
            <person name="Olsen J.L."/>
            <person name="Rouze P."/>
            <person name="Verhelst B."/>
            <person name="Lin Y.-C."/>
            <person name="Bayer T."/>
            <person name="Collen J."/>
            <person name="Dattolo E."/>
            <person name="De Paoli E."/>
            <person name="Dittami S."/>
            <person name="Maumus F."/>
            <person name="Michel G."/>
            <person name="Kersting A."/>
            <person name="Lauritano C."/>
            <person name="Lohaus R."/>
            <person name="Toepel M."/>
            <person name="Tonon T."/>
            <person name="Vanneste K."/>
            <person name="Amirebrahimi M."/>
            <person name="Brakel J."/>
            <person name="Bostroem C."/>
            <person name="Chovatia M."/>
            <person name="Grimwood J."/>
            <person name="Jenkins J.W."/>
            <person name="Jueterbock A."/>
            <person name="Mraz A."/>
            <person name="Stam W.T."/>
            <person name="Tice H."/>
            <person name="Bornberg-Bauer E."/>
            <person name="Green P.J."/>
            <person name="Pearson G.A."/>
            <person name="Procaccini G."/>
            <person name="Duarte C.M."/>
            <person name="Schmutz J."/>
            <person name="Reusch T.B.H."/>
            <person name="Van de Peer Y."/>
        </authorList>
    </citation>
    <scope>NUCLEOTIDE SEQUENCE [LARGE SCALE GENOMIC DNA]</scope>
    <source>
        <strain evidence="12">cv. Finnish</strain>
    </source>
</reference>
<comment type="similarity">
    <text evidence="3">Belongs to the peptidase M17 family.</text>
</comment>
<dbReference type="PANTHER" id="PTHR11963:SF23">
    <property type="entry name" value="CYTOSOL AMINOPEPTIDASE"/>
    <property type="match status" value="1"/>
</dbReference>
<evidence type="ECO:0000256" key="9">
    <source>
        <dbReference type="ARBA" id="ARBA00049972"/>
    </source>
</evidence>
<evidence type="ECO:0000313" key="12">
    <source>
        <dbReference type="Proteomes" id="UP000036987"/>
    </source>
</evidence>
<dbReference type="Pfam" id="PF00883">
    <property type="entry name" value="Peptidase_M17"/>
    <property type="match status" value="1"/>
</dbReference>
<dbReference type="InterPro" id="IPR000819">
    <property type="entry name" value="Peptidase_M17_C"/>
</dbReference>
<comment type="subunit">
    <text evidence="4">Homohexamer (dimer of homotrimers).</text>
</comment>
<dbReference type="OrthoDB" id="412814at2759"/>
<evidence type="ECO:0000256" key="1">
    <source>
        <dbReference type="ARBA" id="ARBA00000135"/>
    </source>
</evidence>
<keyword evidence="12" id="KW-1185">Reference proteome</keyword>
<evidence type="ECO:0000256" key="5">
    <source>
        <dbReference type="ARBA" id="ARBA00022438"/>
    </source>
</evidence>
<dbReference type="PROSITE" id="PS00631">
    <property type="entry name" value="CYTOSOL_AP"/>
    <property type="match status" value="1"/>
</dbReference>
<comment type="caution">
    <text evidence="11">The sequence shown here is derived from an EMBL/GenBank/DDBJ whole genome shotgun (WGS) entry which is preliminary data.</text>
</comment>
<evidence type="ECO:0000313" key="11">
    <source>
        <dbReference type="EMBL" id="KMZ58909.1"/>
    </source>
</evidence>
<dbReference type="PANTHER" id="PTHR11963">
    <property type="entry name" value="LEUCINE AMINOPEPTIDASE-RELATED"/>
    <property type="match status" value="1"/>
</dbReference>
<evidence type="ECO:0000256" key="7">
    <source>
        <dbReference type="ARBA" id="ARBA00022723"/>
    </source>
</evidence>
<proteinExistence type="inferred from homology"/>
<dbReference type="Gene3D" id="3.40.630.10">
    <property type="entry name" value="Zn peptidases"/>
    <property type="match status" value="1"/>
</dbReference>
<keyword evidence="5 11" id="KW-0031">Aminopeptidase</keyword>
<protein>
    <submittedName>
        <fullName evidence="11">Leucyl aminopeptidase</fullName>
    </submittedName>
</protein>
<dbReference type="CDD" id="cd00433">
    <property type="entry name" value="Peptidase_M17"/>
    <property type="match status" value="1"/>
</dbReference>
<evidence type="ECO:0000256" key="3">
    <source>
        <dbReference type="ARBA" id="ARBA00009528"/>
    </source>
</evidence>
<dbReference type="AlphaFoldDB" id="A0A0K9NQ44"/>
<dbReference type="InterPro" id="IPR043472">
    <property type="entry name" value="Macro_dom-like"/>
</dbReference>
<evidence type="ECO:0000256" key="4">
    <source>
        <dbReference type="ARBA" id="ARBA00011867"/>
    </source>
</evidence>
<gene>
    <name evidence="11" type="ORF">ZOSMA_72G00700</name>
</gene>
<comment type="function">
    <text evidence="9">Presumably involved in the processing and regular turnover of intracellular proteins. Catalyzes the removal of unsubstituted N-terminal amino acids from various peptides.</text>
</comment>
<dbReference type="SUPFAM" id="SSF53187">
    <property type="entry name" value="Zn-dependent exopeptidases"/>
    <property type="match status" value="1"/>
</dbReference>
<dbReference type="Pfam" id="PF02789">
    <property type="entry name" value="Peptidase_M17_N"/>
    <property type="match status" value="1"/>
</dbReference>
<dbReference type="GO" id="GO:0005737">
    <property type="term" value="C:cytoplasm"/>
    <property type="evidence" value="ECO:0000318"/>
    <property type="project" value="GO_Central"/>
</dbReference>
<evidence type="ECO:0000259" key="10">
    <source>
        <dbReference type="PROSITE" id="PS00631"/>
    </source>
</evidence>
<comment type="catalytic activity">
    <reaction evidence="1">
        <text>Release of an N-terminal amino acid, Xaa-|-Yaa-, in which Xaa is preferably Leu, but may be other amino acids including Pro although not Arg or Lys, and Yaa may be Pro. Amino acid amides and methyl esters are also readily hydrolyzed, but rates on arylamides are exceedingly low.</text>
        <dbReference type="EC" id="3.4.11.1"/>
    </reaction>
</comment>
<dbReference type="FunFam" id="3.40.630.10:FF:000033">
    <property type="entry name" value="M17 leucyl aminopeptidase"/>
    <property type="match status" value="1"/>
</dbReference>
<name>A0A0K9NQ44_ZOSMR</name>
<keyword evidence="7" id="KW-0479">Metal-binding</keyword>
<dbReference type="EMBL" id="LFYR01001858">
    <property type="protein sequence ID" value="KMZ58909.1"/>
    <property type="molecule type" value="Genomic_DNA"/>
</dbReference>
<dbReference type="Proteomes" id="UP000036987">
    <property type="component" value="Unassembled WGS sequence"/>
</dbReference>
<dbReference type="PRINTS" id="PR00481">
    <property type="entry name" value="LAMNOPPTDASE"/>
</dbReference>
<dbReference type="Gene3D" id="3.40.220.10">
    <property type="entry name" value="Leucine Aminopeptidase, subunit E, domain 1"/>
    <property type="match status" value="1"/>
</dbReference>
<dbReference type="GO" id="GO:0006508">
    <property type="term" value="P:proteolysis"/>
    <property type="evidence" value="ECO:0000318"/>
    <property type="project" value="GO_Central"/>
</dbReference>
<dbReference type="InterPro" id="IPR011356">
    <property type="entry name" value="Leucine_aapep/pepB"/>
</dbReference>
<organism evidence="11 12">
    <name type="scientific">Zostera marina</name>
    <name type="common">Eelgrass</name>
    <dbReference type="NCBI Taxonomy" id="29655"/>
    <lineage>
        <taxon>Eukaryota</taxon>
        <taxon>Viridiplantae</taxon>
        <taxon>Streptophyta</taxon>
        <taxon>Embryophyta</taxon>
        <taxon>Tracheophyta</taxon>
        <taxon>Spermatophyta</taxon>
        <taxon>Magnoliopsida</taxon>
        <taxon>Liliopsida</taxon>
        <taxon>Zosteraceae</taxon>
        <taxon>Zostera</taxon>
    </lineage>
</organism>
<dbReference type="GO" id="GO:0008233">
    <property type="term" value="F:peptidase activity"/>
    <property type="evidence" value="ECO:0000318"/>
    <property type="project" value="GO_Central"/>
</dbReference>
<dbReference type="NCBIfam" id="NF002076">
    <property type="entry name" value="PRK00913.2-3"/>
    <property type="match status" value="1"/>
</dbReference>
<evidence type="ECO:0000256" key="2">
    <source>
        <dbReference type="ARBA" id="ARBA00001585"/>
    </source>
</evidence>
<comment type="catalytic activity">
    <reaction evidence="2">
        <text>Release of N-terminal proline from a peptide.</text>
        <dbReference type="EC" id="3.4.11.5"/>
    </reaction>
</comment>
<dbReference type="STRING" id="29655.A0A0K9NQ44"/>
<keyword evidence="6" id="KW-0645">Protease</keyword>
<evidence type="ECO:0000256" key="6">
    <source>
        <dbReference type="ARBA" id="ARBA00022670"/>
    </source>
</evidence>
<sequence length="587" mass="62114">MVVSAAVIASRISICSSCHPSTSTAAFHPISRLIQRRSASILRISIFTSSSPRNCVGARRTAVRMAHTLGLTKPNSIDAHQICFSASEINFAEWKGDFLAVAVSEKDMSKDSDSKFENSILNKLDDQLGGMLTEASSEEDFTGKSGQSIILRLPSMGFRRLGLIGLGQCSTSPSVTSAYRNLGEAIALATKASQSSKAAVVLASSDGFSLESKLNTAYSVASGTILGAYEDTRFKSDSKKPLLQSLDIIGLGSGPELEQKLKYATDVCTGVIFGKELVNAPANVLTPGALAEEASKVAKAYSDVLTARILDVNQCEELKMGSYLAVAAASANPPYFIHLCYKPPGGNVKTKLAIVGKGVTFDSGGYNIKAGAGSLIELMKFDMGGSAATFGAAKAIGQIKPPGVHFIVAACENMISGTGMRPGDIVTASNGKTIEVNNTDAEGRLTLADALVYACDQDVDKIVDLATLTGACVVALGNNMAGIFSPNDALIKEIQEASEVTGEKFWRLPLEESYWENMKSGVADMLNTGGRYGGSITAALFLKQFVDKKVQWMHIDMAGPIWNDKKRAATGFAVSTLVEWVLKNSSS</sequence>
<dbReference type="InterPro" id="IPR023042">
    <property type="entry name" value="Peptidase_M17_leu_NH2_pept"/>
</dbReference>
<dbReference type="InterPro" id="IPR008283">
    <property type="entry name" value="Peptidase_M17_N"/>
</dbReference>
<accession>A0A0K9NQ44</accession>
<dbReference type="SUPFAM" id="SSF52949">
    <property type="entry name" value="Macro domain-like"/>
    <property type="match status" value="1"/>
</dbReference>
<dbReference type="GO" id="GO:0030145">
    <property type="term" value="F:manganese ion binding"/>
    <property type="evidence" value="ECO:0007669"/>
    <property type="project" value="InterPro"/>
</dbReference>
<evidence type="ECO:0000256" key="8">
    <source>
        <dbReference type="ARBA" id="ARBA00022801"/>
    </source>
</evidence>
<dbReference type="OMA" id="DSPANQM"/>
<keyword evidence="8" id="KW-0378">Hydrolase</keyword>
<dbReference type="HAMAP" id="MF_00181">
    <property type="entry name" value="Cytosol_peptidase_M17"/>
    <property type="match status" value="1"/>
</dbReference>
<dbReference type="GO" id="GO:0070006">
    <property type="term" value="F:metalloaminopeptidase activity"/>
    <property type="evidence" value="ECO:0007669"/>
    <property type="project" value="InterPro"/>
</dbReference>
<feature type="domain" description="Cytosol aminopeptidase" evidence="10">
    <location>
        <begin position="438"/>
        <end position="445"/>
    </location>
</feature>